<evidence type="ECO:0000313" key="10">
    <source>
        <dbReference type="Proteomes" id="UP000005019"/>
    </source>
</evidence>
<comment type="function">
    <text evidence="7">Thiolesterase that catalyzes the hydrolysis of S-D-lactoyl-glutathione to form glutathione and D-lactic acid.</text>
</comment>
<keyword evidence="10" id="KW-1185">Reference proteome</keyword>
<evidence type="ECO:0000256" key="4">
    <source>
        <dbReference type="ARBA" id="ARBA00022723"/>
    </source>
</evidence>
<dbReference type="PIRSF" id="PIRSF005457">
    <property type="entry name" value="Glx"/>
    <property type="match status" value="1"/>
</dbReference>
<dbReference type="PROSITE" id="PS00743">
    <property type="entry name" value="BETA_LACTAMASE_B_1"/>
    <property type="match status" value="1"/>
</dbReference>
<sequence>MKIYPIPAFGDNYLWLAAAGDRALVVDPGDAAPVRAALDKHSLRLDTILITHHHADHTGGVGELKRLTGARVYGPDDGRIEHIDQVVREGDRIALPWLDAPFAVLEVPGHTRSHIAYVARDRLFCGDTLFAGGCGRLFEGTPEQMWHALSRLASLPLHTRVYCAHEYTEANLRFALAVEPDNQALLARTRRVARQRAAGEPTVPSALADELATNPFLRVREPEVIRAAQAHAGRPLNTPVEVFAALRAWKNDF</sequence>
<dbReference type="Pfam" id="PF16123">
    <property type="entry name" value="HAGH_C"/>
    <property type="match status" value="1"/>
</dbReference>
<evidence type="ECO:0000313" key="9">
    <source>
        <dbReference type="EMBL" id="EGK71404.1"/>
    </source>
</evidence>
<evidence type="ECO:0000256" key="7">
    <source>
        <dbReference type="HAMAP-Rule" id="MF_01374"/>
    </source>
</evidence>
<feature type="binding site" evidence="7">
    <location>
        <position position="127"/>
    </location>
    <ligand>
        <name>Zn(2+)</name>
        <dbReference type="ChEBI" id="CHEBI:29105"/>
        <label>2</label>
    </ligand>
</feature>
<dbReference type="PANTHER" id="PTHR43705">
    <property type="entry name" value="HYDROXYACYLGLUTATHIONE HYDROLASE"/>
    <property type="match status" value="1"/>
</dbReference>
<feature type="binding site" evidence="7">
    <location>
        <position position="165"/>
    </location>
    <ligand>
        <name>Zn(2+)</name>
        <dbReference type="ChEBI" id="CHEBI:29105"/>
        <label>2</label>
    </ligand>
</feature>
<dbReference type="InterPro" id="IPR035680">
    <property type="entry name" value="Clx_II_MBL"/>
</dbReference>
<dbReference type="CDD" id="cd07723">
    <property type="entry name" value="hydroxyacylglutathione_hydrolase_MBL-fold"/>
    <property type="match status" value="1"/>
</dbReference>
<dbReference type="InterPro" id="IPR017782">
    <property type="entry name" value="Hydroxyacylglutathione_Hdrlase"/>
</dbReference>
<dbReference type="EC" id="3.1.2.6" evidence="7"/>
<accession>F5RER9</accession>
<dbReference type="OrthoDB" id="9802248at2"/>
<dbReference type="SUPFAM" id="SSF56281">
    <property type="entry name" value="Metallo-hydrolase/oxidoreductase"/>
    <property type="match status" value="1"/>
</dbReference>
<dbReference type="STRING" id="1000565.METUNv1_02798"/>
<dbReference type="GO" id="GO:0004416">
    <property type="term" value="F:hydroxyacylglutathione hydrolase activity"/>
    <property type="evidence" value="ECO:0007669"/>
    <property type="project" value="UniProtKB-UniRule"/>
</dbReference>
<gene>
    <name evidence="7" type="primary">gloB</name>
    <name evidence="9" type="ORF">METUNv1_02798</name>
</gene>
<dbReference type="InterPro" id="IPR032282">
    <property type="entry name" value="HAGH_C"/>
</dbReference>
<dbReference type="UniPathway" id="UPA00619">
    <property type="reaction ID" value="UER00676"/>
</dbReference>
<comment type="catalytic activity">
    <reaction evidence="1 7">
        <text>an S-(2-hydroxyacyl)glutathione + H2O = a 2-hydroxy carboxylate + glutathione + H(+)</text>
        <dbReference type="Rhea" id="RHEA:21864"/>
        <dbReference type="ChEBI" id="CHEBI:15377"/>
        <dbReference type="ChEBI" id="CHEBI:15378"/>
        <dbReference type="ChEBI" id="CHEBI:57925"/>
        <dbReference type="ChEBI" id="CHEBI:58896"/>
        <dbReference type="ChEBI" id="CHEBI:71261"/>
        <dbReference type="EC" id="3.1.2.6"/>
    </reaction>
</comment>
<dbReference type="GO" id="GO:0019243">
    <property type="term" value="P:methylglyoxal catabolic process to D-lactate via S-lactoyl-glutathione"/>
    <property type="evidence" value="ECO:0007669"/>
    <property type="project" value="UniProtKB-UniRule"/>
</dbReference>
<name>F5RER9_METUF</name>
<dbReference type="GO" id="GO:0008270">
    <property type="term" value="F:zinc ion binding"/>
    <property type="evidence" value="ECO:0007669"/>
    <property type="project" value="InterPro"/>
</dbReference>
<evidence type="ECO:0000259" key="8">
    <source>
        <dbReference type="SMART" id="SM00849"/>
    </source>
</evidence>
<dbReference type="Proteomes" id="UP000005019">
    <property type="component" value="Unassembled WGS sequence"/>
</dbReference>
<keyword evidence="6 7" id="KW-0862">Zinc</keyword>
<comment type="caution">
    <text evidence="9">The sequence shown here is derived from an EMBL/GenBank/DDBJ whole genome shotgun (WGS) entry which is preliminary data.</text>
</comment>
<comment type="cofactor">
    <cofactor evidence="7">
        <name>Zn(2+)</name>
        <dbReference type="ChEBI" id="CHEBI:29105"/>
    </cofactor>
    <text evidence="7">Binds 2 Zn(2+) ions per subunit.</text>
</comment>
<dbReference type="Gene3D" id="3.60.15.10">
    <property type="entry name" value="Ribonuclease Z/Hydroxyacylglutathione hydrolase-like"/>
    <property type="match status" value="1"/>
</dbReference>
<keyword evidence="4 7" id="KW-0479">Metal-binding</keyword>
<dbReference type="InterPro" id="IPR036866">
    <property type="entry name" value="RibonucZ/Hydroxyglut_hydro"/>
</dbReference>
<organism evidence="9 10">
    <name type="scientific">Methyloversatilis universalis (strain ATCC BAA-1314 / DSM 25237 / JCM 13912 / CCUG 52030 / FAM5)</name>
    <dbReference type="NCBI Taxonomy" id="1000565"/>
    <lineage>
        <taxon>Bacteria</taxon>
        <taxon>Pseudomonadati</taxon>
        <taxon>Pseudomonadota</taxon>
        <taxon>Betaproteobacteria</taxon>
        <taxon>Nitrosomonadales</taxon>
        <taxon>Sterolibacteriaceae</taxon>
        <taxon>Methyloversatilis</taxon>
    </lineage>
</organism>
<dbReference type="RefSeq" id="WP_008062763.1">
    <property type="nucleotide sequence ID" value="NZ_AFHG01000052.1"/>
</dbReference>
<dbReference type="HAMAP" id="MF_01374">
    <property type="entry name" value="Glyoxalase_2"/>
    <property type="match status" value="1"/>
</dbReference>
<feature type="domain" description="Metallo-beta-lactamase" evidence="8">
    <location>
        <begin position="11"/>
        <end position="165"/>
    </location>
</feature>
<dbReference type="SMART" id="SM00849">
    <property type="entry name" value="Lactamase_B"/>
    <property type="match status" value="1"/>
</dbReference>
<dbReference type="Pfam" id="PF00753">
    <property type="entry name" value="Lactamase_B"/>
    <property type="match status" value="1"/>
</dbReference>
<dbReference type="AlphaFoldDB" id="F5RER9"/>
<dbReference type="InterPro" id="IPR050110">
    <property type="entry name" value="Glyoxalase_II_hydrolase"/>
</dbReference>
<reference evidence="9 10" key="1">
    <citation type="journal article" date="2011" name="J. Bacteriol.">
        <title>Genome sequence of Methyloversatilis universalis FAM5T, a methylotrophic representative of the order Rhodocyclales.</title>
        <authorList>
            <person name="Kittichotirat W."/>
            <person name="Good N.M."/>
            <person name="Hall R."/>
            <person name="Bringel F."/>
            <person name="Lajus A."/>
            <person name="Medigue C."/>
            <person name="Smalley N.E."/>
            <person name="Beck D."/>
            <person name="Bumgarner R."/>
            <person name="Vuilleumier S."/>
            <person name="Kalyuzhnaya M.G."/>
        </authorList>
    </citation>
    <scope>NUCLEOTIDE SEQUENCE [LARGE SCALE GENOMIC DNA]</scope>
    <source>
        <strain evidence="10">ATCC BAA-1314 / JCM 13912 / FAM5</strain>
    </source>
</reference>
<dbReference type="GO" id="GO:0017001">
    <property type="term" value="P:antibiotic catabolic process"/>
    <property type="evidence" value="ECO:0007669"/>
    <property type="project" value="InterPro"/>
</dbReference>
<feature type="binding site" evidence="7">
    <location>
        <position position="127"/>
    </location>
    <ligand>
        <name>Zn(2+)</name>
        <dbReference type="ChEBI" id="CHEBI:29105"/>
        <label>1</label>
    </ligand>
</feature>
<feature type="binding site" evidence="7">
    <location>
        <position position="56"/>
    </location>
    <ligand>
        <name>Zn(2+)</name>
        <dbReference type="ChEBI" id="CHEBI:29105"/>
        <label>2</label>
    </ligand>
</feature>
<dbReference type="InterPro" id="IPR001279">
    <property type="entry name" value="Metallo-B-lactamas"/>
</dbReference>
<dbReference type="PANTHER" id="PTHR43705:SF1">
    <property type="entry name" value="HYDROXYACYLGLUTATHIONE HYDROLASE GLOB"/>
    <property type="match status" value="1"/>
</dbReference>
<dbReference type="eggNOG" id="COG0491">
    <property type="taxonomic scope" value="Bacteria"/>
</dbReference>
<protein>
    <recommendedName>
        <fullName evidence="7">Hydroxyacylglutathione hydrolase</fullName>
        <ecNumber evidence="7">3.1.2.6</ecNumber>
    </recommendedName>
    <alternativeName>
        <fullName evidence="7">Glyoxalase II</fullName>
        <shortName evidence="7">Glx II</shortName>
    </alternativeName>
</protein>
<feature type="binding site" evidence="7">
    <location>
        <position position="54"/>
    </location>
    <ligand>
        <name>Zn(2+)</name>
        <dbReference type="ChEBI" id="CHEBI:29105"/>
        <label>1</label>
    </ligand>
</feature>
<evidence type="ECO:0000256" key="5">
    <source>
        <dbReference type="ARBA" id="ARBA00022801"/>
    </source>
</evidence>
<proteinExistence type="inferred from homology"/>
<feature type="binding site" evidence="7">
    <location>
        <position position="57"/>
    </location>
    <ligand>
        <name>Zn(2+)</name>
        <dbReference type="ChEBI" id="CHEBI:29105"/>
        <label>2</label>
    </ligand>
</feature>
<dbReference type="GO" id="GO:0008800">
    <property type="term" value="F:beta-lactamase activity"/>
    <property type="evidence" value="ECO:0007669"/>
    <property type="project" value="InterPro"/>
</dbReference>
<evidence type="ECO:0000256" key="2">
    <source>
        <dbReference type="ARBA" id="ARBA00004963"/>
    </source>
</evidence>
<dbReference type="InterPro" id="IPR001018">
    <property type="entry name" value="Beta-lactamase_class-B_CS"/>
</dbReference>
<feature type="binding site" evidence="7">
    <location>
        <position position="52"/>
    </location>
    <ligand>
        <name>Zn(2+)</name>
        <dbReference type="ChEBI" id="CHEBI:29105"/>
        <label>1</label>
    </ligand>
</feature>
<comment type="pathway">
    <text evidence="2 7">Secondary metabolite metabolism; methylglyoxal degradation; (R)-lactate from methylglyoxal: step 2/2.</text>
</comment>
<evidence type="ECO:0000256" key="1">
    <source>
        <dbReference type="ARBA" id="ARBA00001623"/>
    </source>
</evidence>
<feature type="binding site" evidence="7">
    <location>
        <position position="110"/>
    </location>
    <ligand>
        <name>Zn(2+)</name>
        <dbReference type="ChEBI" id="CHEBI:29105"/>
        <label>1</label>
    </ligand>
</feature>
<evidence type="ECO:0000256" key="3">
    <source>
        <dbReference type="ARBA" id="ARBA00006759"/>
    </source>
</evidence>
<comment type="similarity">
    <text evidence="3 7">Belongs to the metallo-beta-lactamase superfamily. Glyoxalase II family.</text>
</comment>
<keyword evidence="5 7" id="KW-0378">Hydrolase</keyword>
<dbReference type="EMBL" id="AFHG01000052">
    <property type="protein sequence ID" value="EGK71404.1"/>
    <property type="molecule type" value="Genomic_DNA"/>
</dbReference>
<comment type="subunit">
    <text evidence="7">Monomer.</text>
</comment>
<dbReference type="NCBIfam" id="TIGR03413">
    <property type="entry name" value="GSH_gloB"/>
    <property type="match status" value="1"/>
</dbReference>
<evidence type="ECO:0000256" key="6">
    <source>
        <dbReference type="ARBA" id="ARBA00022833"/>
    </source>
</evidence>